<protein>
    <submittedName>
        <fullName evidence="2">SGNH/GDSL hydrolase family protein</fullName>
    </submittedName>
</protein>
<gene>
    <name evidence="2" type="ORF">FRZ67_16155</name>
</gene>
<name>A0A5B8VBS1_9BACT</name>
<feature type="domain" description="SGNH hydrolase-type esterase" evidence="1">
    <location>
        <begin position="10"/>
        <end position="188"/>
    </location>
</feature>
<evidence type="ECO:0000259" key="1">
    <source>
        <dbReference type="Pfam" id="PF13472"/>
    </source>
</evidence>
<keyword evidence="2" id="KW-0378">Hydrolase</keyword>
<dbReference type="GO" id="GO:0016788">
    <property type="term" value="F:hydrolase activity, acting on ester bonds"/>
    <property type="evidence" value="ECO:0007669"/>
    <property type="project" value="UniProtKB-ARBA"/>
</dbReference>
<dbReference type="Pfam" id="PF13472">
    <property type="entry name" value="Lipase_GDSL_2"/>
    <property type="match status" value="1"/>
</dbReference>
<evidence type="ECO:0000313" key="3">
    <source>
        <dbReference type="Proteomes" id="UP000321533"/>
    </source>
</evidence>
<dbReference type="Gene3D" id="3.40.50.1110">
    <property type="entry name" value="SGNH hydrolase"/>
    <property type="match status" value="1"/>
</dbReference>
<dbReference type="EMBL" id="CP042435">
    <property type="protein sequence ID" value="QEC68762.1"/>
    <property type="molecule type" value="Genomic_DNA"/>
</dbReference>
<keyword evidence="3" id="KW-1185">Reference proteome</keyword>
<dbReference type="KEGG" id="pgin:FRZ67_16155"/>
<sequence length="204" mass="23051">MTKHIFSFLALGDSYTIGEALPLYESFPYQTVQLLRKANLHFHAPEIVAKTGWTTAELAEHILHTKLNEHYDFVTLLIGVNNQYRELSIDDYATDFEFLLRKAIHFAAEKKENVIVLSIPDWSVTPFAKKSDNKKVAAEIDAYNKINKAIAERNKIKYVDITPNSRTAKNDAALITTDGLHPSGKAYAEWAIMLAAVIQKMVKV</sequence>
<dbReference type="SUPFAM" id="SSF52266">
    <property type="entry name" value="SGNH hydrolase"/>
    <property type="match status" value="1"/>
</dbReference>
<accession>A0A5B8VBS1</accession>
<dbReference type="OrthoDB" id="158267at2"/>
<organism evidence="2 3">
    <name type="scientific">Panacibacter ginsenosidivorans</name>
    <dbReference type="NCBI Taxonomy" id="1813871"/>
    <lineage>
        <taxon>Bacteria</taxon>
        <taxon>Pseudomonadati</taxon>
        <taxon>Bacteroidota</taxon>
        <taxon>Chitinophagia</taxon>
        <taxon>Chitinophagales</taxon>
        <taxon>Chitinophagaceae</taxon>
        <taxon>Panacibacter</taxon>
    </lineage>
</organism>
<reference evidence="2 3" key="1">
    <citation type="journal article" date="2016" name="Int. J. Syst. Evol. Microbiol.">
        <title>Panacibacter ginsenosidivorans gen. nov., sp. nov., with ginsenoside converting activity isolated from soil of a ginseng field.</title>
        <authorList>
            <person name="Siddiqi M.Z."/>
            <person name="Muhammad Shafi S."/>
            <person name="Choi K.D."/>
            <person name="Im W.T."/>
        </authorList>
    </citation>
    <scope>NUCLEOTIDE SEQUENCE [LARGE SCALE GENOMIC DNA]</scope>
    <source>
        <strain evidence="2 3">Gsoil1550</strain>
    </source>
</reference>
<dbReference type="CDD" id="cd01832">
    <property type="entry name" value="SGNH_hydrolase_like_1"/>
    <property type="match status" value="1"/>
</dbReference>
<dbReference type="InterPro" id="IPR036514">
    <property type="entry name" value="SGNH_hydro_sf"/>
</dbReference>
<dbReference type="RefSeq" id="WP_147191112.1">
    <property type="nucleotide sequence ID" value="NZ_CP042435.1"/>
</dbReference>
<dbReference type="AlphaFoldDB" id="A0A5B8VBS1"/>
<dbReference type="InterPro" id="IPR013830">
    <property type="entry name" value="SGNH_hydro"/>
</dbReference>
<evidence type="ECO:0000313" key="2">
    <source>
        <dbReference type="EMBL" id="QEC68762.1"/>
    </source>
</evidence>
<proteinExistence type="predicted"/>
<dbReference type="Proteomes" id="UP000321533">
    <property type="component" value="Chromosome"/>
</dbReference>